<dbReference type="InterPro" id="IPR020846">
    <property type="entry name" value="MFS_dom"/>
</dbReference>
<feature type="transmembrane region" description="Helical" evidence="6">
    <location>
        <begin position="112"/>
        <end position="131"/>
    </location>
</feature>
<feature type="transmembrane region" description="Helical" evidence="6">
    <location>
        <begin position="79"/>
        <end position="100"/>
    </location>
</feature>
<evidence type="ECO:0000256" key="2">
    <source>
        <dbReference type="ARBA" id="ARBA00022448"/>
    </source>
</evidence>
<feature type="transmembrane region" description="Helical" evidence="6">
    <location>
        <begin position="266"/>
        <end position="286"/>
    </location>
</feature>
<dbReference type="EMBL" id="JAHGAW010000008">
    <property type="protein sequence ID" value="MBT2187811.1"/>
    <property type="molecule type" value="Genomic_DNA"/>
</dbReference>
<keyword evidence="3 6" id="KW-0812">Transmembrane</keyword>
<comment type="subcellular location">
    <subcellularLocation>
        <location evidence="1">Membrane</location>
        <topology evidence="1">Multi-pass membrane protein</topology>
    </subcellularLocation>
</comment>
<feature type="domain" description="Major facilitator superfamily (MFS) profile" evidence="7">
    <location>
        <begin position="45"/>
        <end position="457"/>
    </location>
</feature>
<dbReference type="InterPro" id="IPR044770">
    <property type="entry name" value="MFS_spinster-like"/>
</dbReference>
<keyword evidence="4 6" id="KW-1133">Transmembrane helix</keyword>
<sequence>MTGTVASSADAGASYEEALLEEATAIATPASAEPAWASPSVAWKTMILIALFTVFGQFDRAVFYLLVSPIKKDLLLSDTQMSVLMGAAYSSAYFICGLPIARWIDVGPRKFIAAGALAAWSLGTAFCAMSANFTQLYCARMVVGGGEAVKGPSAVSMISDLFPRDKAPRAFAVYNWAIQGGDALANIIGGGLILFFTAMGAITVPLLGTLHTWHLVFLTFGVPGVLFALVFATFAHEPARHGRKIKGSVPLREVVHFLFRSPSGKVLVPILLASAILQIEAVGIGSWRMPFYERTYGLTAGQVAPIVGIGNFILTPIGLIFGAWLNERMTKSGRYDANMRISLWSHMIGLPLGLAGPLMPSFELAIGCSFLGFLITIAAAPAQLAAMQVVTPNELRAQVNALYMVTVGVFGSGIGPSVIALMTDYLFKSEHDLRYAMVTAVAVAAPIALLLIWRTLKPYGELYRAQMAQE</sequence>
<dbReference type="InterPro" id="IPR011701">
    <property type="entry name" value="MFS"/>
</dbReference>
<dbReference type="RefSeq" id="WP_214624071.1">
    <property type="nucleotide sequence ID" value="NZ_JAHGAW010000008.1"/>
</dbReference>
<dbReference type="Pfam" id="PF07690">
    <property type="entry name" value="MFS_1"/>
    <property type="match status" value="1"/>
</dbReference>
<dbReference type="PANTHER" id="PTHR23505:SF79">
    <property type="entry name" value="PROTEIN SPINSTER"/>
    <property type="match status" value="1"/>
</dbReference>
<proteinExistence type="predicted"/>
<organism evidence="8 9">
    <name type="scientific">Sphingobium nicotianae</name>
    <dbReference type="NCBI Taxonomy" id="2782607"/>
    <lineage>
        <taxon>Bacteria</taxon>
        <taxon>Pseudomonadati</taxon>
        <taxon>Pseudomonadota</taxon>
        <taxon>Alphaproteobacteria</taxon>
        <taxon>Sphingomonadales</taxon>
        <taxon>Sphingomonadaceae</taxon>
        <taxon>Sphingobium</taxon>
    </lineage>
</organism>
<feature type="transmembrane region" description="Helical" evidence="6">
    <location>
        <begin position="337"/>
        <end position="358"/>
    </location>
</feature>
<feature type="transmembrane region" description="Helical" evidence="6">
    <location>
        <begin position="402"/>
        <end position="423"/>
    </location>
</feature>
<keyword evidence="2" id="KW-0813">Transport</keyword>
<name>A0A9X1DD19_9SPHN</name>
<evidence type="ECO:0000256" key="3">
    <source>
        <dbReference type="ARBA" id="ARBA00022692"/>
    </source>
</evidence>
<dbReference type="PANTHER" id="PTHR23505">
    <property type="entry name" value="SPINSTER"/>
    <property type="match status" value="1"/>
</dbReference>
<accession>A0A9X1DD19</accession>
<keyword evidence="9" id="KW-1185">Reference proteome</keyword>
<evidence type="ECO:0000259" key="7">
    <source>
        <dbReference type="PROSITE" id="PS50850"/>
    </source>
</evidence>
<keyword evidence="5 6" id="KW-0472">Membrane</keyword>
<feature type="transmembrane region" description="Helical" evidence="6">
    <location>
        <begin position="364"/>
        <end position="390"/>
    </location>
</feature>
<evidence type="ECO:0000313" key="8">
    <source>
        <dbReference type="EMBL" id="MBT2187811.1"/>
    </source>
</evidence>
<protein>
    <submittedName>
        <fullName evidence="8">MFS transporter</fullName>
    </submittedName>
</protein>
<dbReference type="AlphaFoldDB" id="A0A9X1DD19"/>
<evidence type="ECO:0000256" key="6">
    <source>
        <dbReference type="SAM" id="Phobius"/>
    </source>
</evidence>
<reference evidence="8" key="1">
    <citation type="submission" date="2021-05" db="EMBL/GenBank/DDBJ databases">
        <title>Genome of Sphingobium sp. strain.</title>
        <authorList>
            <person name="Fan R."/>
        </authorList>
    </citation>
    <scope>NUCLEOTIDE SEQUENCE</scope>
    <source>
        <strain evidence="8">H33</strain>
    </source>
</reference>
<comment type="caution">
    <text evidence="8">The sequence shown here is derived from an EMBL/GenBank/DDBJ whole genome shotgun (WGS) entry which is preliminary data.</text>
</comment>
<dbReference type="GO" id="GO:0016020">
    <property type="term" value="C:membrane"/>
    <property type="evidence" value="ECO:0007669"/>
    <property type="project" value="UniProtKB-SubCell"/>
</dbReference>
<feature type="transmembrane region" description="Helical" evidence="6">
    <location>
        <begin position="435"/>
        <end position="456"/>
    </location>
</feature>
<dbReference type="Proteomes" id="UP001138757">
    <property type="component" value="Unassembled WGS sequence"/>
</dbReference>
<dbReference type="SUPFAM" id="SSF103473">
    <property type="entry name" value="MFS general substrate transporter"/>
    <property type="match status" value="1"/>
</dbReference>
<feature type="transmembrane region" description="Helical" evidence="6">
    <location>
        <begin position="306"/>
        <end position="325"/>
    </location>
</feature>
<dbReference type="Gene3D" id="1.20.1250.20">
    <property type="entry name" value="MFS general substrate transporter like domains"/>
    <property type="match status" value="1"/>
</dbReference>
<evidence type="ECO:0000256" key="5">
    <source>
        <dbReference type="ARBA" id="ARBA00023136"/>
    </source>
</evidence>
<gene>
    <name evidence="8" type="ORF">KK488_12725</name>
</gene>
<evidence type="ECO:0000256" key="4">
    <source>
        <dbReference type="ARBA" id="ARBA00022989"/>
    </source>
</evidence>
<dbReference type="GO" id="GO:0022857">
    <property type="term" value="F:transmembrane transporter activity"/>
    <property type="evidence" value="ECO:0007669"/>
    <property type="project" value="InterPro"/>
</dbReference>
<dbReference type="InterPro" id="IPR036259">
    <property type="entry name" value="MFS_trans_sf"/>
</dbReference>
<dbReference type="PROSITE" id="PS50850">
    <property type="entry name" value="MFS"/>
    <property type="match status" value="1"/>
</dbReference>
<evidence type="ECO:0000313" key="9">
    <source>
        <dbReference type="Proteomes" id="UP001138757"/>
    </source>
</evidence>
<feature type="transmembrane region" description="Helical" evidence="6">
    <location>
        <begin position="213"/>
        <end position="235"/>
    </location>
</feature>
<evidence type="ECO:0000256" key="1">
    <source>
        <dbReference type="ARBA" id="ARBA00004141"/>
    </source>
</evidence>
<feature type="transmembrane region" description="Helical" evidence="6">
    <location>
        <begin position="46"/>
        <end position="67"/>
    </location>
</feature>
<feature type="transmembrane region" description="Helical" evidence="6">
    <location>
        <begin position="183"/>
        <end position="207"/>
    </location>
</feature>